<dbReference type="EMBL" id="KN833050">
    <property type="protein sequence ID" value="KIM75160.1"/>
    <property type="molecule type" value="Genomic_DNA"/>
</dbReference>
<dbReference type="OrthoDB" id="2269034at2759"/>
<feature type="non-terminal residue" evidence="2">
    <location>
        <position position="102"/>
    </location>
</feature>
<organism evidence="2 3">
    <name type="scientific">Piloderma croceum (strain F 1598)</name>
    <dbReference type="NCBI Taxonomy" id="765440"/>
    <lineage>
        <taxon>Eukaryota</taxon>
        <taxon>Fungi</taxon>
        <taxon>Dikarya</taxon>
        <taxon>Basidiomycota</taxon>
        <taxon>Agaricomycotina</taxon>
        <taxon>Agaricomycetes</taxon>
        <taxon>Agaricomycetidae</taxon>
        <taxon>Atheliales</taxon>
        <taxon>Atheliaceae</taxon>
        <taxon>Piloderma</taxon>
    </lineage>
</organism>
<dbReference type="Pfam" id="PF12937">
    <property type="entry name" value="F-box-like"/>
    <property type="match status" value="1"/>
</dbReference>
<proteinExistence type="predicted"/>
<dbReference type="InterPro" id="IPR001810">
    <property type="entry name" value="F-box_dom"/>
</dbReference>
<dbReference type="SUPFAM" id="SSF81383">
    <property type="entry name" value="F-box domain"/>
    <property type="match status" value="1"/>
</dbReference>
<feature type="domain" description="F-box" evidence="1">
    <location>
        <begin position="52"/>
        <end position="102"/>
    </location>
</feature>
<reference evidence="3" key="2">
    <citation type="submission" date="2015-01" db="EMBL/GenBank/DDBJ databases">
        <title>Evolutionary Origins and Diversification of the Mycorrhizal Mutualists.</title>
        <authorList>
            <consortium name="DOE Joint Genome Institute"/>
            <consortium name="Mycorrhizal Genomics Consortium"/>
            <person name="Kohler A."/>
            <person name="Kuo A."/>
            <person name="Nagy L.G."/>
            <person name="Floudas D."/>
            <person name="Copeland A."/>
            <person name="Barry K.W."/>
            <person name="Cichocki N."/>
            <person name="Veneault-Fourrey C."/>
            <person name="LaButti K."/>
            <person name="Lindquist E.A."/>
            <person name="Lipzen A."/>
            <person name="Lundell T."/>
            <person name="Morin E."/>
            <person name="Murat C."/>
            <person name="Riley R."/>
            <person name="Ohm R."/>
            <person name="Sun H."/>
            <person name="Tunlid A."/>
            <person name="Henrissat B."/>
            <person name="Grigoriev I.V."/>
            <person name="Hibbett D.S."/>
            <person name="Martin F."/>
        </authorList>
    </citation>
    <scope>NUCLEOTIDE SEQUENCE [LARGE SCALE GENOMIC DNA]</scope>
    <source>
        <strain evidence="3">F 1598</strain>
    </source>
</reference>
<sequence length="102" mass="12056">MLSSSEETHVRSSYWKTNSSISRLDLQINDLLNRRRALCNYRQMLVTLLSPIRRLPHELLGEIFRYCLPRNYHKKGAHKAVMLPSHVCKHWRDVALSTPTLW</sequence>
<dbReference type="InterPro" id="IPR036047">
    <property type="entry name" value="F-box-like_dom_sf"/>
</dbReference>
<name>A0A0C3ERH5_PILCF</name>
<keyword evidence="3" id="KW-1185">Reference proteome</keyword>
<dbReference type="AlphaFoldDB" id="A0A0C3ERH5"/>
<dbReference type="HOGENOM" id="CLU_018544_3_3_1"/>
<dbReference type="InParanoid" id="A0A0C3ERH5"/>
<evidence type="ECO:0000313" key="2">
    <source>
        <dbReference type="EMBL" id="KIM75160.1"/>
    </source>
</evidence>
<dbReference type="Gene3D" id="1.20.1280.50">
    <property type="match status" value="1"/>
</dbReference>
<evidence type="ECO:0000259" key="1">
    <source>
        <dbReference type="Pfam" id="PF12937"/>
    </source>
</evidence>
<dbReference type="Proteomes" id="UP000054166">
    <property type="component" value="Unassembled WGS sequence"/>
</dbReference>
<gene>
    <name evidence="2" type="ORF">PILCRDRAFT_79293</name>
</gene>
<evidence type="ECO:0000313" key="3">
    <source>
        <dbReference type="Proteomes" id="UP000054166"/>
    </source>
</evidence>
<accession>A0A0C3ERH5</accession>
<protein>
    <recommendedName>
        <fullName evidence="1">F-box domain-containing protein</fullName>
    </recommendedName>
</protein>
<reference evidence="2 3" key="1">
    <citation type="submission" date="2014-04" db="EMBL/GenBank/DDBJ databases">
        <authorList>
            <consortium name="DOE Joint Genome Institute"/>
            <person name="Kuo A."/>
            <person name="Tarkka M."/>
            <person name="Buscot F."/>
            <person name="Kohler A."/>
            <person name="Nagy L.G."/>
            <person name="Floudas D."/>
            <person name="Copeland A."/>
            <person name="Barry K.W."/>
            <person name="Cichocki N."/>
            <person name="Veneault-Fourrey C."/>
            <person name="LaButti K."/>
            <person name="Lindquist E.A."/>
            <person name="Lipzen A."/>
            <person name="Lundell T."/>
            <person name="Morin E."/>
            <person name="Murat C."/>
            <person name="Sun H."/>
            <person name="Tunlid A."/>
            <person name="Henrissat B."/>
            <person name="Grigoriev I.V."/>
            <person name="Hibbett D.S."/>
            <person name="Martin F."/>
            <person name="Nordberg H.P."/>
            <person name="Cantor M.N."/>
            <person name="Hua S.X."/>
        </authorList>
    </citation>
    <scope>NUCLEOTIDE SEQUENCE [LARGE SCALE GENOMIC DNA]</scope>
    <source>
        <strain evidence="2 3">F 1598</strain>
    </source>
</reference>